<evidence type="ECO:0000256" key="5">
    <source>
        <dbReference type="ARBA" id="ARBA00029882"/>
    </source>
</evidence>
<protein>
    <recommendedName>
        <fullName evidence="1 9">Coproheme decarboxylase</fullName>
        <ecNumber evidence="8 9">1.3.98.5</ecNumber>
    </recommendedName>
    <alternativeName>
        <fullName evidence="5 9">Coproheme III oxidative decarboxylase</fullName>
    </alternativeName>
    <alternativeName>
        <fullName evidence="6 9">Hydrogen peroxide-dependent heme synthase</fullName>
    </alternativeName>
</protein>
<gene>
    <name evidence="9" type="primary">chdC</name>
    <name evidence="10" type="ORF">MAIC_20970</name>
</gene>
<keyword evidence="9" id="KW-0350">Heme biosynthesis</keyword>
<keyword evidence="2 9" id="KW-0349">Heme</keyword>
<comment type="catalytic activity">
    <reaction evidence="9">
        <text>Fe-coproporphyrin III + H2O2 + H(+) = harderoheme III + CO2 + 2 H2O</text>
        <dbReference type="Rhea" id="RHEA:57940"/>
        <dbReference type="ChEBI" id="CHEBI:15377"/>
        <dbReference type="ChEBI" id="CHEBI:15378"/>
        <dbReference type="ChEBI" id="CHEBI:16240"/>
        <dbReference type="ChEBI" id="CHEBI:16526"/>
        <dbReference type="ChEBI" id="CHEBI:68438"/>
        <dbReference type="ChEBI" id="CHEBI:142463"/>
    </reaction>
</comment>
<keyword evidence="3 9" id="KW-0479">Metal-binding</keyword>
<evidence type="ECO:0000256" key="8">
    <source>
        <dbReference type="ARBA" id="ARBA00050019"/>
    </source>
</evidence>
<comment type="cofactor">
    <cofactor evidence="9">
        <name>Fe-coproporphyrin III</name>
        <dbReference type="ChEBI" id="CHEBI:68438"/>
    </cofactor>
    <text evidence="9">Fe-coproporphyrin III acts as both substrate and redox cofactor.</text>
</comment>
<dbReference type="AlphaFoldDB" id="A0AAD1MCI0"/>
<accession>A0AAD1MCI0</accession>
<dbReference type="InterPro" id="IPR010644">
    <property type="entry name" value="ChdC/CLD"/>
</dbReference>
<dbReference type="InterPro" id="IPR011008">
    <property type="entry name" value="Dimeric_a/b-barrel"/>
</dbReference>
<evidence type="ECO:0000256" key="2">
    <source>
        <dbReference type="ARBA" id="ARBA00022617"/>
    </source>
</evidence>
<comment type="function">
    <text evidence="9">Involved in coproporphyrin-dependent heme b biosynthesis. Catalyzes the decarboxylation of Fe-coproporphyrin III (coproheme) to heme b (protoheme IX), the last step of the pathway. The reaction occurs in a stepwise manner with a three-propionate intermediate.</text>
</comment>
<proteinExistence type="inferred from homology"/>
<dbReference type="Proteomes" id="UP000467327">
    <property type="component" value="Chromosome"/>
</dbReference>
<sequence>MGAMAKLDFDELNATIRYVMFSTFAAEPGELGFDEETRAAVVDETATFLKQQEDNGVVVRGIYDVAGLRADADFMFWTHAERIESLQATYNDFRRTTTLGRAVTPVWSAVALHRPAEFNKSHIPAFLAGEEPGNYVCVYPFVRSLDWYLLPDEDRRKMLADHGMAARSYKDVRANTVPAFALGDYEWILAFEAPELYRIVDLMRDLRATEARRHVREEVPFFTGPRIGVEQLVAKLP</sequence>
<dbReference type="NCBIfam" id="NF042928">
    <property type="entry name" value="HemQ_actino"/>
    <property type="match status" value="1"/>
</dbReference>
<dbReference type="PANTHER" id="PTHR36843">
    <property type="entry name" value="HEME-DEPENDENT PEROXIDASE YWFI-RELATED"/>
    <property type="match status" value="1"/>
</dbReference>
<evidence type="ECO:0000256" key="1">
    <source>
        <dbReference type="ARBA" id="ARBA00014413"/>
    </source>
</evidence>
<comment type="catalytic activity">
    <reaction evidence="7">
        <text>Fe-coproporphyrin III + 2 H2O2 + 2 H(+) = heme b + 2 CO2 + 4 H2O</text>
        <dbReference type="Rhea" id="RHEA:56516"/>
        <dbReference type="ChEBI" id="CHEBI:15377"/>
        <dbReference type="ChEBI" id="CHEBI:15378"/>
        <dbReference type="ChEBI" id="CHEBI:16240"/>
        <dbReference type="ChEBI" id="CHEBI:16526"/>
        <dbReference type="ChEBI" id="CHEBI:60344"/>
        <dbReference type="ChEBI" id="CHEBI:68438"/>
        <dbReference type="EC" id="1.3.98.5"/>
    </reaction>
    <physiologicalReaction direction="left-to-right" evidence="7">
        <dbReference type="Rhea" id="RHEA:56517"/>
    </physiologicalReaction>
</comment>
<comment type="pathway">
    <text evidence="9">Porphyrin-containing compound metabolism; protoheme biosynthesis.</text>
</comment>
<name>A0AAD1MCI0_9MYCO</name>
<dbReference type="KEGG" id="maic:MAIC_20970"/>
<dbReference type="GO" id="GO:0006785">
    <property type="term" value="P:heme B biosynthetic process"/>
    <property type="evidence" value="ECO:0007669"/>
    <property type="project" value="UniProtKB-UniRule"/>
</dbReference>
<reference evidence="10 11" key="1">
    <citation type="journal article" date="2019" name="Emerg. Microbes Infect.">
        <title>Comprehensive subspecies identification of 175 nontuberculous mycobacteria species based on 7547 genomic profiles.</title>
        <authorList>
            <person name="Matsumoto Y."/>
            <person name="Kinjo T."/>
            <person name="Motooka D."/>
            <person name="Nabeya D."/>
            <person name="Jung N."/>
            <person name="Uechi K."/>
            <person name="Horii T."/>
            <person name="Iida T."/>
            <person name="Fujita J."/>
            <person name="Nakamura S."/>
        </authorList>
    </citation>
    <scope>NUCLEOTIDE SEQUENCE [LARGE SCALE GENOMIC DNA]</scope>
    <source>
        <strain evidence="10 11">JCM 6376</strain>
    </source>
</reference>
<dbReference type="SUPFAM" id="SSF54909">
    <property type="entry name" value="Dimeric alpha+beta barrel"/>
    <property type="match status" value="1"/>
</dbReference>
<organism evidence="10 11">
    <name type="scientific">Mycolicibacterium aichiense</name>
    <dbReference type="NCBI Taxonomy" id="1799"/>
    <lineage>
        <taxon>Bacteria</taxon>
        <taxon>Bacillati</taxon>
        <taxon>Actinomycetota</taxon>
        <taxon>Actinomycetes</taxon>
        <taxon>Mycobacteriales</taxon>
        <taxon>Mycobacteriaceae</taxon>
        <taxon>Mycolicibacterium</taxon>
    </lineage>
</organism>
<evidence type="ECO:0000256" key="6">
    <source>
        <dbReference type="ARBA" id="ARBA00030236"/>
    </source>
</evidence>
<comment type="similarity">
    <text evidence="9">Belongs to the ChdC family. Type 2 subfamily.</text>
</comment>
<comment type="catalytic activity">
    <reaction evidence="9">
        <text>harderoheme III + H2O2 + H(+) = heme b + CO2 + 2 H2O</text>
        <dbReference type="Rhea" id="RHEA:57944"/>
        <dbReference type="ChEBI" id="CHEBI:15377"/>
        <dbReference type="ChEBI" id="CHEBI:15378"/>
        <dbReference type="ChEBI" id="CHEBI:16240"/>
        <dbReference type="ChEBI" id="CHEBI:16526"/>
        <dbReference type="ChEBI" id="CHEBI:60344"/>
        <dbReference type="ChEBI" id="CHEBI:142463"/>
    </reaction>
</comment>
<dbReference type="EMBL" id="AP022561">
    <property type="protein sequence ID" value="BBX07294.1"/>
    <property type="molecule type" value="Genomic_DNA"/>
</dbReference>
<dbReference type="GO" id="GO:0046872">
    <property type="term" value="F:metal ion binding"/>
    <property type="evidence" value="ECO:0007669"/>
    <property type="project" value="UniProtKB-KW"/>
</dbReference>
<dbReference type="GO" id="GO:0016634">
    <property type="term" value="F:oxidoreductase activity, acting on the CH-CH group of donors, oxygen as acceptor"/>
    <property type="evidence" value="ECO:0007669"/>
    <property type="project" value="UniProtKB-UniRule"/>
</dbReference>
<dbReference type="GO" id="GO:0020037">
    <property type="term" value="F:heme binding"/>
    <property type="evidence" value="ECO:0007669"/>
    <property type="project" value="InterPro"/>
</dbReference>
<evidence type="ECO:0000256" key="9">
    <source>
        <dbReference type="HAMAP-Rule" id="MF_02244"/>
    </source>
</evidence>
<evidence type="ECO:0000313" key="11">
    <source>
        <dbReference type="Proteomes" id="UP000467327"/>
    </source>
</evidence>
<evidence type="ECO:0000313" key="10">
    <source>
        <dbReference type="EMBL" id="BBX07294.1"/>
    </source>
</evidence>
<keyword evidence="4 9" id="KW-0408">Iron</keyword>
<dbReference type="HAMAP" id="MF_02244">
    <property type="entry name" value="Coproheme_decarbox_2"/>
    <property type="match status" value="1"/>
</dbReference>
<evidence type="ECO:0000256" key="7">
    <source>
        <dbReference type="ARBA" id="ARBA00049896"/>
    </source>
</evidence>
<keyword evidence="9" id="KW-0560">Oxidoreductase</keyword>
<dbReference type="Pfam" id="PF06778">
    <property type="entry name" value="Chlor_dismutase"/>
    <property type="match status" value="1"/>
</dbReference>
<evidence type="ECO:0000256" key="3">
    <source>
        <dbReference type="ARBA" id="ARBA00022723"/>
    </source>
</evidence>
<dbReference type="EC" id="1.3.98.5" evidence="8 9"/>
<dbReference type="PANTHER" id="PTHR36843:SF1">
    <property type="entry name" value="COPROHEME DECARBOXYLASE"/>
    <property type="match status" value="1"/>
</dbReference>
<keyword evidence="11" id="KW-1185">Reference proteome</keyword>
<feature type="binding site" description="axial binding residue" evidence="9">
    <location>
        <position position="162"/>
    </location>
    <ligand>
        <name>Fe-coproporphyrin III</name>
        <dbReference type="ChEBI" id="CHEBI:68438"/>
    </ligand>
    <ligandPart>
        <name>Fe</name>
        <dbReference type="ChEBI" id="CHEBI:18248"/>
    </ligandPart>
</feature>
<evidence type="ECO:0000256" key="4">
    <source>
        <dbReference type="ARBA" id="ARBA00023004"/>
    </source>
</evidence>
<feature type="active site" evidence="9">
    <location>
        <position position="139"/>
    </location>
</feature>
<dbReference type="Gene3D" id="3.30.70.1030">
    <property type="entry name" value="Apc35880, domain 1"/>
    <property type="match status" value="2"/>
</dbReference>